<comment type="caution">
    <text evidence="1">The sequence shown here is derived from an EMBL/GenBank/DDBJ whole genome shotgun (WGS) entry which is preliminary data.</text>
</comment>
<evidence type="ECO:0008006" key="3">
    <source>
        <dbReference type="Google" id="ProtNLM"/>
    </source>
</evidence>
<accession>A0ABP8KMQ9</accession>
<dbReference type="Pfam" id="PF04338">
    <property type="entry name" value="DUF481"/>
    <property type="match status" value="1"/>
</dbReference>
<dbReference type="EMBL" id="BAABHB010000008">
    <property type="protein sequence ID" value="GAA4411133.1"/>
    <property type="molecule type" value="Genomic_DNA"/>
</dbReference>
<dbReference type="InterPro" id="IPR007433">
    <property type="entry name" value="DUF481"/>
</dbReference>
<proteinExistence type="predicted"/>
<evidence type="ECO:0000313" key="1">
    <source>
        <dbReference type="EMBL" id="GAA4411133.1"/>
    </source>
</evidence>
<reference evidence="2" key="1">
    <citation type="journal article" date="2019" name="Int. J. Syst. Evol. Microbiol.">
        <title>The Global Catalogue of Microorganisms (GCM) 10K type strain sequencing project: providing services to taxonomists for standard genome sequencing and annotation.</title>
        <authorList>
            <consortium name="The Broad Institute Genomics Platform"/>
            <consortium name="The Broad Institute Genome Sequencing Center for Infectious Disease"/>
            <person name="Wu L."/>
            <person name="Ma J."/>
        </authorList>
    </citation>
    <scope>NUCLEOTIDE SEQUENCE [LARGE SCALE GENOMIC DNA]</scope>
    <source>
        <strain evidence="2">JCM 17925</strain>
    </source>
</reference>
<gene>
    <name evidence="1" type="ORF">GCM10023187_36530</name>
</gene>
<evidence type="ECO:0000313" key="2">
    <source>
        <dbReference type="Proteomes" id="UP001500936"/>
    </source>
</evidence>
<organism evidence="1 2">
    <name type="scientific">Nibrella viscosa</name>
    <dbReference type="NCBI Taxonomy" id="1084524"/>
    <lineage>
        <taxon>Bacteria</taxon>
        <taxon>Pseudomonadati</taxon>
        <taxon>Bacteroidota</taxon>
        <taxon>Cytophagia</taxon>
        <taxon>Cytophagales</taxon>
        <taxon>Spirosomataceae</taxon>
        <taxon>Nibrella</taxon>
    </lineage>
</organism>
<dbReference type="Proteomes" id="UP001500936">
    <property type="component" value="Unassembled WGS sequence"/>
</dbReference>
<dbReference type="RefSeq" id="WP_345269342.1">
    <property type="nucleotide sequence ID" value="NZ_BAABHB010000008.1"/>
</dbReference>
<keyword evidence="2" id="KW-1185">Reference proteome</keyword>
<sequence length="231" mass="27096">MQVRIALTGNYQTGNVEIINLRGRLDFTASSGQNWVFKSQNASLYQEFYSVRADNDLFSRNYVYFRPHGQVYPFAIAYISKNYRRQIDFSYFAGGGLTVQLWRTRQNVIKLSAGGVYESTRFMGSTFNSERYNGSQTMVLGRVTTWLGGWHYLLDNRLRLYYDAFWQPAFSDATNYRWQFDVGVDFPIWRGLNLNVAYTYTHENIVILKVRRDDKLLTVGLSYNLRKNRVH</sequence>
<protein>
    <recommendedName>
        <fullName evidence="3">DUF481 domain-containing protein</fullName>
    </recommendedName>
</protein>
<name>A0ABP8KMQ9_9BACT</name>